<feature type="transmembrane region" description="Helical" evidence="1">
    <location>
        <begin position="133"/>
        <end position="155"/>
    </location>
</feature>
<keyword evidence="1" id="KW-0812">Transmembrane</keyword>
<dbReference type="GO" id="GO:0004175">
    <property type="term" value="F:endopeptidase activity"/>
    <property type="evidence" value="ECO:0007669"/>
    <property type="project" value="UniProtKB-ARBA"/>
</dbReference>
<dbReference type="Pfam" id="PF02517">
    <property type="entry name" value="Rce1-like"/>
    <property type="match status" value="1"/>
</dbReference>
<dbReference type="PANTHER" id="PTHR39430">
    <property type="entry name" value="MEMBRANE-ASSOCIATED PROTEASE-RELATED"/>
    <property type="match status" value="1"/>
</dbReference>
<sequence length="253" mass="29076">MNRKLVLVLSVFLVQFPILICCIVGLIPLHPLVIMIPLVCFLNTKIENRDRKGLGLIINRLKSSILLALFFSTFLFVGRLIVFRLEGMIIEIPSFSTDTLWFLLKDFIVAVFIIAMWEEIVNRGYIQTRLQEVWRFKGVIVATLLFASLHIPSAFLDFGFNLNIVLWRFVETGLAGFMLAYVYWLTGSVFSTIAFHGLRNFSNDLALYLGNATHGQIIASQIPFQFVWLLVQIALLLFISRTIFKHYKKSNNH</sequence>
<comment type="caution">
    <text evidence="3">The sequence shown here is derived from an EMBL/GenBank/DDBJ whole genome shotgun (WGS) entry which is preliminary data.</text>
</comment>
<feature type="transmembrane region" description="Helical" evidence="1">
    <location>
        <begin position="226"/>
        <end position="244"/>
    </location>
</feature>
<dbReference type="GO" id="GO:0080120">
    <property type="term" value="P:CAAX-box protein maturation"/>
    <property type="evidence" value="ECO:0007669"/>
    <property type="project" value="UniProtKB-ARBA"/>
</dbReference>
<gene>
    <name evidence="3" type="ORF">AKJ36_02090</name>
</gene>
<evidence type="ECO:0000313" key="3">
    <source>
        <dbReference type="EMBL" id="KXA94864.1"/>
    </source>
</evidence>
<feature type="domain" description="CAAX prenyl protease 2/Lysostaphin resistance protein A-like" evidence="2">
    <location>
        <begin position="103"/>
        <end position="201"/>
    </location>
</feature>
<evidence type="ECO:0000256" key="1">
    <source>
        <dbReference type="SAM" id="Phobius"/>
    </source>
</evidence>
<proteinExistence type="predicted"/>
<feature type="transmembrane region" description="Helical" evidence="1">
    <location>
        <begin position="175"/>
        <end position="195"/>
    </location>
</feature>
<accession>A0A133UKX5</accession>
<feature type="transmembrane region" description="Helical" evidence="1">
    <location>
        <begin position="102"/>
        <end position="121"/>
    </location>
</feature>
<dbReference type="Proteomes" id="UP000070155">
    <property type="component" value="Unassembled WGS sequence"/>
</dbReference>
<reference evidence="3 4" key="1">
    <citation type="journal article" date="2016" name="Sci. Rep.">
        <title>Metabolic traits of an uncultured archaeal lineage -MSBL1- from brine pools of the Red Sea.</title>
        <authorList>
            <person name="Mwirichia R."/>
            <person name="Alam I."/>
            <person name="Rashid M."/>
            <person name="Vinu M."/>
            <person name="Ba-Alawi W."/>
            <person name="Anthony Kamau A."/>
            <person name="Kamanda Ngugi D."/>
            <person name="Goker M."/>
            <person name="Klenk H.P."/>
            <person name="Bajic V."/>
            <person name="Stingl U."/>
        </authorList>
    </citation>
    <scope>NUCLEOTIDE SEQUENCE [LARGE SCALE GENOMIC DNA]</scope>
    <source>
        <strain evidence="3">SCGC-AAA259I07</strain>
    </source>
</reference>
<dbReference type="PANTHER" id="PTHR39430:SF1">
    <property type="entry name" value="PROTEASE"/>
    <property type="match status" value="1"/>
</dbReference>
<dbReference type="EMBL" id="LHXQ01000025">
    <property type="protein sequence ID" value="KXA94864.1"/>
    <property type="molecule type" value="Genomic_DNA"/>
</dbReference>
<name>A0A133UKX5_9EURY</name>
<protein>
    <recommendedName>
        <fullName evidence="2">CAAX prenyl protease 2/Lysostaphin resistance protein A-like domain-containing protein</fullName>
    </recommendedName>
</protein>
<keyword evidence="1" id="KW-0472">Membrane</keyword>
<dbReference type="InterPro" id="IPR003675">
    <property type="entry name" value="Rce1/LyrA-like_dom"/>
</dbReference>
<feature type="transmembrane region" description="Helical" evidence="1">
    <location>
        <begin position="12"/>
        <end position="42"/>
    </location>
</feature>
<dbReference type="AlphaFoldDB" id="A0A133UKX5"/>
<organism evidence="3 4">
    <name type="scientific">candidate division MSBL1 archaeon SCGC-AAA259I07</name>
    <dbReference type="NCBI Taxonomy" id="1698266"/>
    <lineage>
        <taxon>Archaea</taxon>
        <taxon>Methanobacteriati</taxon>
        <taxon>Methanobacteriota</taxon>
        <taxon>candidate division MSBL1</taxon>
    </lineage>
</organism>
<keyword evidence="1" id="KW-1133">Transmembrane helix</keyword>
<keyword evidence="4" id="KW-1185">Reference proteome</keyword>
<evidence type="ECO:0000313" key="4">
    <source>
        <dbReference type="Proteomes" id="UP000070155"/>
    </source>
</evidence>
<feature type="transmembrane region" description="Helical" evidence="1">
    <location>
        <begin position="63"/>
        <end position="82"/>
    </location>
</feature>
<evidence type="ECO:0000259" key="2">
    <source>
        <dbReference type="Pfam" id="PF02517"/>
    </source>
</evidence>